<sequence>MNKQKSITSFFKRKEPENDTTPTNGDETPINGDETPINEDTNPMRTYSSIRGMSIIELDNVDISTLERDPGLRRPIWDYPVEKRNEIRRAYIKLKLYQPRLPDYPLSGPENHRRRFQSDWFNKFPDWLEYSPSKDVVFCFPCYLFAEPNARIKVFTSTGFRNWKKVNDGKRCAFLGHVGTGPCSIHKNAVLSFRTLPKQKSQIPNVLNKQNEKQIKLNRLRLKASIDTIRLLTLQGCPLRGHDESNNSDNQGNFREYRKVLATYNKDVAKAIRQAPYNSKYTAPSIQKEILHIISNKVRNNIRQEIGDSKYCILVDEARDESKREQMGLVLRFVDKNGSIRERFFDLIHVPDTSAATLKRELCVVLARHNLAIENIRGQGYDGASNMRGEWNGLQALFMSDCPYAYYIHCFAHRLQLSLVAASRDVSIIHQFFSNLSFVVNVVGSSSKRLDELHATKAAEIKLLLSIGELESGRGANQMGTLKRAGDTRWGSHLYSIQSLMKMFNAIVSVLEHVVGDKSCTSSQRGDADGALNLMVSFDFVFVALLMVEILGIADVLCQALQQKSQDVVNAVRLVSTSQALIQGLRENG</sequence>
<reference evidence="3" key="1">
    <citation type="journal article" date="2021" name="Nat. Commun.">
        <title>Genomic analyses provide insights into spinach domestication and the genetic basis of agronomic traits.</title>
        <authorList>
            <person name="Cai X."/>
            <person name="Sun X."/>
            <person name="Xu C."/>
            <person name="Sun H."/>
            <person name="Wang X."/>
            <person name="Ge C."/>
            <person name="Zhang Z."/>
            <person name="Wang Q."/>
            <person name="Fei Z."/>
            <person name="Jiao C."/>
            <person name="Wang Q."/>
        </authorList>
    </citation>
    <scope>NUCLEOTIDE SEQUENCE [LARGE SCALE GENOMIC DNA]</scope>
    <source>
        <strain evidence="3">cv. Varoflay</strain>
    </source>
</reference>
<dbReference type="InterPro" id="IPR006580">
    <property type="entry name" value="Znf_TTF"/>
</dbReference>
<dbReference type="GeneID" id="110788980"/>
<dbReference type="PANTHER" id="PTHR45749">
    <property type="match status" value="1"/>
</dbReference>
<accession>A0A9R0JW52</accession>
<dbReference type="Proteomes" id="UP000813463">
    <property type="component" value="Chromosome 2"/>
</dbReference>
<dbReference type="AlphaFoldDB" id="A0A9R0JW52"/>
<dbReference type="Pfam" id="PF14291">
    <property type="entry name" value="DUF4371"/>
    <property type="match status" value="1"/>
</dbReference>
<feature type="domain" description="TTF-type" evidence="2">
    <location>
        <begin position="112"/>
        <end position="209"/>
    </location>
</feature>
<keyword evidence="3" id="KW-1185">Reference proteome</keyword>
<organism evidence="3 4">
    <name type="scientific">Spinacia oleracea</name>
    <name type="common">Spinach</name>
    <dbReference type="NCBI Taxonomy" id="3562"/>
    <lineage>
        <taxon>Eukaryota</taxon>
        <taxon>Viridiplantae</taxon>
        <taxon>Streptophyta</taxon>
        <taxon>Embryophyta</taxon>
        <taxon>Tracheophyta</taxon>
        <taxon>Spermatophyta</taxon>
        <taxon>Magnoliopsida</taxon>
        <taxon>eudicotyledons</taxon>
        <taxon>Gunneridae</taxon>
        <taxon>Pentapetalae</taxon>
        <taxon>Caryophyllales</taxon>
        <taxon>Chenopodiaceae</taxon>
        <taxon>Chenopodioideae</taxon>
        <taxon>Anserineae</taxon>
        <taxon>Spinacia</taxon>
    </lineage>
</organism>
<gene>
    <name evidence="4" type="primary">LOC110788980</name>
</gene>
<dbReference type="SUPFAM" id="SSF53098">
    <property type="entry name" value="Ribonuclease H-like"/>
    <property type="match status" value="1"/>
</dbReference>
<dbReference type="KEGG" id="soe:110788980"/>
<evidence type="ECO:0000313" key="4">
    <source>
        <dbReference type="RefSeq" id="XP_021849311.2"/>
    </source>
</evidence>
<dbReference type="InterPro" id="IPR012337">
    <property type="entry name" value="RNaseH-like_sf"/>
</dbReference>
<dbReference type="InterPro" id="IPR025398">
    <property type="entry name" value="DUF4371"/>
</dbReference>
<dbReference type="SMART" id="SM00597">
    <property type="entry name" value="ZnF_TTF"/>
    <property type="match status" value="1"/>
</dbReference>
<evidence type="ECO:0000259" key="2">
    <source>
        <dbReference type="SMART" id="SM00597"/>
    </source>
</evidence>
<name>A0A9R0JW52_SPIOL</name>
<dbReference type="PANTHER" id="PTHR45749:SF37">
    <property type="entry name" value="OS05G0311600 PROTEIN"/>
    <property type="match status" value="1"/>
</dbReference>
<evidence type="ECO:0000313" key="3">
    <source>
        <dbReference type="Proteomes" id="UP000813463"/>
    </source>
</evidence>
<reference evidence="4" key="2">
    <citation type="submission" date="2025-08" db="UniProtKB">
        <authorList>
            <consortium name="RefSeq"/>
        </authorList>
    </citation>
    <scope>IDENTIFICATION</scope>
    <source>
        <tissue evidence="4">Leaf</tissue>
    </source>
</reference>
<proteinExistence type="predicted"/>
<feature type="region of interest" description="Disordered" evidence="1">
    <location>
        <begin position="1"/>
        <end position="44"/>
    </location>
</feature>
<dbReference type="RefSeq" id="XP_021849311.2">
    <property type="nucleotide sequence ID" value="XM_021993619.2"/>
</dbReference>
<protein>
    <recommendedName>
        <fullName evidence="2">TTF-type domain-containing protein</fullName>
    </recommendedName>
</protein>
<evidence type="ECO:0000256" key="1">
    <source>
        <dbReference type="SAM" id="MobiDB-lite"/>
    </source>
</evidence>